<dbReference type="PANTHER" id="PTHR36766">
    <property type="entry name" value="PLANT BROAD-SPECTRUM MILDEW RESISTANCE PROTEIN RPW8"/>
    <property type="match status" value="1"/>
</dbReference>
<dbReference type="Pfam" id="PF00931">
    <property type="entry name" value="NB-ARC"/>
    <property type="match status" value="1"/>
</dbReference>
<name>A0AA88ULY5_9ASTE</name>
<dbReference type="GO" id="GO:0043531">
    <property type="term" value="F:ADP binding"/>
    <property type="evidence" value="ECO:0007669"/>
    <property type="project" value="InterPro"/>
</dbReference>
<gene>
    <name evidence="3" type="ORF">RJ640_013492</name>
</gene>
<dbReference type="SUPFAM" id="SSF52540">
    <property type="entry name" value="P-loop containing nucleoside triphosphate hydrolases"/>
    <property type="match status" value="1"/>
</dbReference>
<dbReference type="Gene3D" id="3.40.50.300">
    <property type="entry name" value="P-loop containing nucleotide triphosphate hydrolases"/>
    <property type="match status" value="1"/>
</dbReference>
<evidence type="ECO:0000259" key="2">
    <source>
        <dbReference type="Pfam" id="PF00931"/>
    </source>
</evidence>
<dbReference type="PRINTS" id="PR00364">
    <property type="entry name" value="DISEASERSIST"/>
</dbReference>
<feature type="domain" description="NB-ARC" evidence="2">
    <location>
        <begin position="166"/>
        <end position="312"/>
    </location>
</feature>
<keyword evidence="1" id="KW-0611">Plant defense</keyword>
<dbReference type="AlphaFoldDB" id="A0AA88ULY5"/>
<accession>A0AA88ULY5</accession>
<organism evidence="3 4">
    <name type="scientific">Escallonia rubra</name>
    <dbReference type="NCBI Taxonomy" id="112253"/>
    <lineage>
        <taxon>Eukaryota</taxon>
        <taxon>Viridiplantae</taxon>
        <taxon>Streptophyta</taxon>
        <taxon>Embryophyta</taxon>
        <taxon>Tracheophyta</taxon>
        <taxon>Spermatophyta</taxon>
        <taxon>Magnoliopsida</taxon>
        <taxon>eudicotyledons</taxon>
        <taxon>Gunneridae</taxon>
        <taxon>Pentapetalae</taxon>
        <taxon>asterids</taxon>
        <taxon>campanulids</taxon>
        <taxon>Escalloniales</taxon>
        <taxon>Escalloniaceae</taxon>
        <taxon>Escallonia</taxon>
    </lineage>
</organism>
<reference evidence="3" key="1">
    <citation type="submission" date="2022-12" db="EMBL/GenBank/DDBJ databases">
        <title>Draft genome assemblies for two species of Escallonia (Escalloniales).</title>
        <authorList>
            <person name="Chanderbali A."/>
            <person name="Dervinis C."/>
            <person name="Anghel I."/>
            <person name="Soltis D."/>
            <person name="Soltis P."/>
            <person name="Zapata F."/>
        </authorList>
    </citation>
    <scope>NUCLEOTIDE SEQUENCE</scope>
    <source>
        <strain evidence="3">UCBG92.1500</strain>
        <tissue evidence="3">Leaf</tissue>
    </source>
</reference>
<dbReference type="GO" id="GO:0006952">
    <property type="term" value="P:defense response"/>
    <property type="evidence" value="ECO:0007669"/>
    <property type="project" value="UniProtKB-KW"/>
</dbReference>
<dbReference type="EMBL" id="JAVXUO010001676">
    <property type="protein sequence ID" value="KAK2980132.1"/>
    <property type="molecule type" value="Genomic_DNA"/>
</dbReference>
<sequence length="342" mass="38481">MAAEVAAAASVLGAASQAKTSFYDPLRQKISNSKRLEEVHEVLKYAIDTLVSIRDELEIEVQNHKATKRPSKPYITWVGKVQKIEDEVEGFETPYGIQIKKSKYRSFWSRSKLSDKMKEKASVIIHLLEEERQFRSILVDREPERVVTITPPDIKDFPTLQRPLVQILLWLNEDGVKGIRVHGALGTGKTTIMQNLNDHSQVCETFEIVIWLKVSTGGNKGNISTQELQQAIAKRLIRDINGVDEVAKTIRDSLKDKKYMLLLDDVRQDLNMDEIGIPETQGSKIVLTTTTGHVCNSMVEMVIKVGKFSADEAEIVSIFPELSNSWGQPAYQEIFAQSGLSI</sequence>
<dbReference type="InterPro" id="IPR027417">
    <property type="entry name" value="P-loop_NTPase"/>
</dbReference>
<proteinExistence type="predicted"/>
<dbReference type="PANTHER" id="PTHR36766:SF64">
    <property type="entry name" value="OS12G0206100 PROTEIN"/>
    <property type="match status" value="1"/>
</dbReference>
<keyword evidence="4" id="KW-1185">Reference proteome</keyword>
<dbReference type="InterPro" id="IPR002182">
    <property type="entry name" value="NB-ARC"/>
</dbReference>
<evidence type="ECO:0000313" key="3">
    <source>
        <dbReference type="EMBL" id="KAK2980132.1"/>
    </source>
</evidence>
<evidence type="ECO:0000313" key="4">
    <source>
        <dbReference type="Proteomes" id="UP001187471"/>
    </source>
</evidence>
<protein>
    <recommendedName>
        <fullName evidence="2">NB-ARC domain-containing protein</fullName>
    </recommendedName>
</protein>
<comment type="caution">
    <text evidence="3">The sequence shown here is derived from an EMBL/GenBank/DDBJ whole genome shotgun (WGS) entry which is preliminary data.</text>
</comment>
<dbReference type="Proteomes" id="UP001187471">
    <property type="component" value="Unassembled WGS sequence"/>
</dbReference>
<evidence type="ECO:0000256" key="1">
    <source>
        <dbReference type="ARBA" id="ARBA00022821"/>
    </source>
</evidence>